<accession>A0A0E2B9Q7</accession>
<evidence type="ECO:0000313" key="2">
    <source>
        <dbReference type="Proteomes" id="UP000006253"/>
    </source>
</evidence>
<gene>
    <name evidence="1" type="ORF">LEP1GSC081_3120</name>
</gene>
<protein>
    <submittedName>
        <fullName evidence="1">Uncharacterized protein</fullName>
    </submittedName>
</protein>
<organism evidence="1 2">
    <name type="scientific">Leptospira kirschneri str. H1</name>
    <dbReference type="NCBI Taxonomy" id="1049966"/>
    <lineage>
        <taxon>Bacteria</taxon>
        <taxon>Pseudomonadati</taxon>
        <taxon>Spirochaetota</taxon>
        <taxon>Spirochaetia</taxon>
        <taxon>Leptospirales</taxon>
        <taxon>Leptospiraceae</taxon>
        <taxon>Leptospira</taxon>
    </lineage>
</organism>
<sequence>MLCVQGKFVSIHFLLKQRKKLMLKKRKEVRSQFQSTSFLNKGRNI</sequence>
<dbReference type="Proteomes" id="UP000006253">
    <property type="component" value="Unassembled WGS sequence"/>
</dbReference>
<name>A0A0E2B9Q7_9LEPT</name>
<comment type="caution">
    <text evidence="1">The sequence shown here is derived from an EMBL/GenBank/DDBJ whole genome shotgun (WGS) entry which is preliminary data.</text>
</comment>
<evidence type="ECO:0000313" key="1">
    <source>
        <dbReference type="EMBL" id="EKO13846.1"/>
    </source>
</evidence>
<dbReference type="EMBL" id="AHMY02000067">
    <property type="protein sequence ID" value="EKO13846.1"/>
    <property type="molecule type" value="Genomic_DNA"/>
</dbReference>
<proteinExistence type="predicted"/>
<dbReference type="AlphaFoldDB" id="A0A0E2B9Q7"/>
<reference evidence="1 2" key="1">
    <citation type="submission" date="2012-10" db="EMBL/GenBank/DDBJ databases">
        <authorList>
            <person name="Harkins D.M."/>
            <person name="Durkin A.S."/>
            <person name="Brinkac L.M."/>
            <person name="Selengut J.D."/>
            <person name="Sanka R."/>
            <person name="DePew J."/>
            <person name="Purushe J."/>
            <person name="Peacock S.J."/>
            <person name="Thaipadungpanit J."/>
            <person name="Wuthiekanun V.W."/>
            <person name="Day N.P."/>
            <person name="Vinetz J.M."/>
            <person name="Sutton G.G."/>
            <person name="Nelson W.C."/>
            <person name="Fouts D.E."/>
        </authorList>
    </citation>
    <scope>NUCLEOTIDE SEQUENCE [LARGE SCALE GENOMIC DNA]</scope>
    <source>
        <strain evidence="1 2">H1</strain>
    </source>
</reference>